<proteinExistence type="predicted"/>
<organism evidence="1 2">
    <name type="scientific">Ancylostoma ceylanicum</name>
    <dbReference type="NCBI Taxonomy" id="53326"/>
    <lineage>
        <taxon>Eukaryota</taxon>
        <taxon>Metazoa</taxon>
        <taxon>Ecdysozoa</taxon>
        <taxon>Nematoda</taxon>
        <taxon>Chromadorea</taxon>
        <taxon>Rhabditida</taxon>
        <taxon>Rhabditina</taxon>
        <taxon>Rhabditomorpha</taxon>
        <taxon>Strongyloidea</taxon>
        <taxon>Ancylostomatidae</taxon>
        <taxon>Ancylostomatinae</taxon>
        <taxon>Ancylostoma</taxon>
    </lineage>
</organism>
<accession>A0A016UR95</accession>
<name>A0A016UR95_9BILA</name>
<dbReference type="Proteomes" id="UP000024635">
    <property type="component" value="Unassembled WGS sequence"/>
</dbReference>
<reference evidence="2" key="1">
    <citation type="journal article" date="2015" name="Nat. Genet.">
        <title>The genome and transcriptome of the zoonotic hookworm Ancylostoma ceylanicum identify infection-specific gene families.</title>
        <authorList>
            <person name="Schwarz E.M."/>
            <person name="Hu Y."/>
            <person name="Antoshechkin I."/>
            <person name="Miller M.M."/>
            <person name="Sternberg P.W."/>
            <person name="Aroian R.V."/>
        </authorList>
    </citation>
    <scope>NUCLEOTIDE SEQUENCE</scope>
    <source>
        <strain evidence="2">HY135</strain>
    </source>
</reference>
<comment type="caution">
    <text evidence="1">The sequence shown here is derived from an EMBL/GenBank/DDBJ whole genome shotgun (WGS) entry which is preliminary data.</text>
</comment>
<protein>
    <submittedName>
        <fullName evidence="1">Uncharacterized protein</fullName>
    </submittedName>
</protein>
<gene>
    <name evidence="1" type="primary">Acey_s0030.g2050</name>
    <name evidence="1" type="ORF">Y032_0030g2050</name>
</gene>
<keyword evidence="2" id="KW-1185">Reference proteome</keyword>
<dbReference type="EMBL" id="JARK01001366">
    <property type="protein sequence ID" value="EYC17436.1"/>
    <property type="molecule type" value="Genomic_DNA"/>
</dbReference>
<evidence type="ECO:0000313" key="2">
    <source>
        <dbReference type="Proteomes" id="UP000024635"/>
    </source>
</evidence>
<evidence type="ECO:0000313" key="1">
    <source>
        <dbReference type="EMBL" id="EYC17436.1"/>
    </source>
</evidence>
<dbReference type="AlphaFoldDB" id="A0A016UR95"/>
<sequence length="146" mass="15816">MAAARRCLPPKEAEESADASVAHTFAVDSGFHEAGHRLAKSEILKRSHVAEEALPLIDPNEVAFLHTAKLQKMATVGQAAGASASAITTPNSLCSTPVSLYPQHQLYQYITANPFANQLFCFLKLTLPSLPRLNKAAREVFNRCAE</sequence>
<dbReference type="OrthoDB" id="5849183at2759"/>